<name>A0ABY4GI45_9BACI</name>
<reference evidence="2 3" key="1">
    <citation type="submission" date="2022-04" db="EMBL/GenBank/DDBJ databases">
        <title>Gracilibacillus sp. isolated from saltern.</title>
        <authorList>
            <person name="Won M."/>
            <person name="Lee C.-M."/>
            <person name="Woen H.-Y."/>
            <person name="Kwon S.-W."/>
        </authorList>
    </citation>
    <scope>NUCLEOTIDE SEQUENCE [LARGE SCALE GENOMIC DNA]</scope>
    <source>
        <strain evidence="2 3">SSPM10-3</strain>
    </source>
</reference>
<evidence type="ECO:0000256" key="1">
    <source>
        <dbReference type="SAM" id="Phobius"/>
    </source>
</evidence>
<evidence type="ECO:0000313" key="2">
    <source>
        <dbReference type="EMBL" id="UOQ84028.1"/>
    </source>
</evidence>
<feature type="transmembrane region" description="Helical" evidence="1">
    <location>
        <begin position="283"/>
        <end position="309"/>
    </location>
</feature>
<feature type="transmembrane region" description="Helical" evidence="1">
    <location>
        <begin position="242"/>
        <end position="263"/>
    </location>
</feature>
<keyword evidence="1" id="KW-1133">Transmembrane helix</keyword>
<dbReference type="EMBL" id="CP095071">
    <property type="protein sequence ID" value="UOQ84028.1"/>
    <property type="molecule type" value="Genomic_DNA"/>
</dbReference>
<proteinExistence type="predicted"/>
<feature type="transmembrane region" description="Helical" evidence="1">
    <location>
        <begin position="208"/>
        <end position="230"/>
    </location>
</feature>
<protein>
    <recommendedName>
        <fullName evidence="4">5,10-methylene-tetrahydrofolate dehydrogenase</fullName>
    </recommendedName>
</protein>
<sequence length="389" mass="44668">MKEHTCTLGIVTPPWYTEKIEYKLQNCLPELLNKHLNGEQEWDIKYSADPLIGLTEHSKEVMNALYEKKEEEGWDLAVCLTDLPLFRDKSLVVAEANEAKQVSLLSLPGMGAFPIIKRIRESIIQLVKEMNGQNTQKEAGRWSLNASQNKWKNIWRKITFMTPIKKETVEMDDHNMGVRFTVDSRFRAGIRMVTGMVRANRPWSLFPSFMKVLMVAFTTGIYALVFPTLWKLGGSYGVGRMLLISIMAITSLVVWIIISHKLWERPNDNFSTYLRRLYNCTTFLTLFTTILIYYFVLYGGFLLAVFLLIPMDVLQAQLSGEGGLHHYFLIAWMATNVSTFIGALGSSLEKEEVVLSGTYGYRQRQRYELIKEDKEKQKEEEKSSAPSAN</sequence>
<dbReference type="RefSeq" id="WP_244741336.1">
    <property type="nucleotide sequence ID" value="NZ_CP095071.1"/>
</dbReference>
<keyword evidence="3" id="KW-1185">Reference proteome</keyword>
<evidence type="ECO:0008006" key="4">
    <source>
        <dbReference type="Google" id="ProtNLM"/>
    </source>
</evidence>
<evidence type="ECO:0000313" key="3">
    <source>
        <dbReference type="Proteomes" id="UP000831537"/>
    </source>
</evidence>
<accession>A0ABY4GI45</accession>
<dbReference type="Proteomes" id="UP000831537">
    <property type="component" value="Chromosome"/>
</dbReference>
<gene>
    <name evidence="2" type="ORF">MUN87_14970</name>
</gene>
<organism evidence="2 3">
    <name type="scientific">Gracilibacillus salinarum</name>
    <dbReference type="NCBI Taxonomy" id="2932255"/>
    <lineage>
        <taxon>Bacteria</taxon>
        <taxon>Bacillati</taxon>
        <taxon>Bacillota</taxon>
        <taxon>Bacilli</taxon>
        <taxon>Bacillales</taxon>
        <taxon>Bacillaceae</taxon>
        <taxon>Gracilibacillus</taxon>
    </lineage>
</organism>
<feature type="transmembrane region" description="Helical" evidence="1">
    <location>
        <begin position="329"/>
        <end position="348"/>
    </location>
</feature>
<keyword evidence="1" id="KW-0472">Membrane</keyword>
<keyword evidence="1" id="KW-0812">Transmembrane</keyword>